<feature type="binding site" evidence="2">
    <location>
        <position position="323"/>
    </location>
    <ligand>
        <name>FMN</name>
        <dbReference type="ChEBI" id="CHEBI:58210"/>
    </ligand>
</feature>
<feature type="binding site" evidence="2">
    <location>
        <position position="23"/>
    </location>
    <ligand>
        <name>FMN</name>
        <dbReference type="ChEBI" id="CHEBI:58210"/>
    </ligand>
</feature>
<feature type="binding site" evidence="2">
    <location>
        <position position="57"/>
    </location>
    <ligand>
        <name>FMN</name>
        <dbReference type="ChEBI" id="CHEBI:58210"/>
    </ligand>
</feature>
<keyword evidence="2" id="KW-0285">Flavoprotein</keyword>
<reference evidence="1" key="1">
    <citation type="submission" date="2015-09" db="EMBL/GenBank/DDBJ databases">
        <title>Genome sequence of the acidophilic iron oxidising Ferrovum strain JA12.</title>
        <authorList>
            <person name="Poehlein A."/>
            <person name="Ullrich S.R."/>
            <person name="Tischler J.S."/>
            <person name="Schloemann M."/>
            <person name="Muehling M."/>
            <person name="Daniel R."/>
        </authorList>
    </citation>
    <scope>NUCLEOTIDE SEQUENCE</scope>
    <source>
        <strain evidence="1">JA12</strain>
    </source>
</reference>
<proteinExistence type="evidence at protein level"/>
<dbReference type="EMBL" id="LJWX01000002">
    <property type="protein sequence ID" value="KRH78075.1"/>
    <property type="molecule type" value="Genomic_DNA"/>
</dbReference>
<name>A0ACD6B9Y1_9PROT</name>
<evidence type="ECO:0000313" key="1">
    <source>
        <dbReference type="EMBL" id="KRH78075.1"/>
    </source>
</evidence>
<comment type="caution">
    <text evidence="1">The sequence shown here is derived from an EMBL/GenBank/DDBJ whole genome shotgun (WGS) entry which is preliminary data.</text>
</comment>
<organism evidence="1">
    <name type="scientific">Ferrovum sp. JA12</name>
    <dbReference type="NCBI Taxonomy" id="1356299"/>
    <lineage>
        <taxon>Bacteria</taxon>
        <taxon>Pseudomonadati</taxon>
        <taxon>Pseudomonadota</taxon>
        <taxon>Betaproteobacteria</taxon>
        <taxon>Ferrovales</taxon>
        <taxon>Ferrovaceae</taxon>
        <taxon>Ferrovum</taxon>
    </lineage>
</organism>
<gene>
    <name evidence="1" type="primary">namA</name>
    <name evidence="1" type="ORF">FERRO_10540</name>
</gene>
<accession>A0A0R0LNE8</accession>
<dbReference type="PDB" id="8PUN">
    <property type="method" value="X-ray"/>
    <property type="resolution" value="2.30 A"/>
    <property type="chains" value="A/B/C/D=1-354"/>
</dbReference>
<keyword evidence="1" id="KW-0560">Oxidoreductase</keyword>
<feature type="binding site" evidence="2">
    <location>
        <position position="100"/>
    </location>
    <ligand>
        <name>FMN</name>
        <dbReference type="ChEBI" id="CHEBI:58210"/>
    </ligand>
</feature>
<feature type="binding site" evidence="2">
    <location>
        <position position="230"/>
    </location>
    <ligand>
        <name>FMN</name>
        <dbReference type="ChEBI" id="CHEBI:58210"/>
    </ligand>
</feature>
<evidence type="ECO:0007829" key="2">
    <source>
        <dbReference type="PDB" id="8PUN"/>
    </source>
</evidence>
<sequence>MSLLFSPYQLGSLSLANRLVIAPMCQYSAVDGIAQDWHLMHLGRLAISGAGLVIVEATGVNPEGRITPFCLGLYNDEQEAALGRIVAFAREFGQAKMAIQLAHAGRKASTRRPWDPGSPYSPEEGGWQTWAPSAIKFYEESLTPHPMSIEDLETVKQDFVNSAIRAERAGFKAIELHGAHGYLIHQFLSPLSNQRQDQYGGSLENRMRYPLEILSAVKHALSAEMVVGMRISAVDWAPGGLTIEESITFSQECEKRGAGFIHVSTGGLVAHQQIPVGPGYQVEHAQAIKQNVNIPTMAVGLITHSAQAETILKSEQADMIAIARAALKNPHWPWTAALELGDKPFAPPQYQRAR</sequence>
<reference evidence="2" key="2">
    <citation type="journal article" date="2025" name="Proteins">
        <title>Structure, Oligomerization, and Thermal Stability of a Recently Discovered Old Yellow Enzyme.</title>
        <authorList>
            <person name="Polidori N."/>
            <person name="Babin P."/>
            <person name="Daniel B."/>
            <person name="Gruber K."/>
        </authorList>
    </citation>
    <scope>X-RAY CRYSTALLOGRAPHY (2.30 ANGSTROMS) OF 1-354 IN COMPLEX WITH FMN</scope>
</reference>
<feature type="binding site" evidence="2">
    <location>
        <position position="25"/>
    </location>
    <ligand>
        <name>FMN</name>
        <dbReference type="ChEBI" id="CHEBI:58210"/>
    </ligand>
</feature>
<feature type="binding site" evidence="2">
    <location>
        <position position="301"/>
    </location>
    <ligand>
        <name>FMN</name>
        <dbReference type="ChEBI" id="CHEBI:58210"/>
    </ligand>
</feature>
<feature type="binding site" evidence="2">
    <location>
        <position position="324"/>
    </location>
    <ligand>
        <name>FMN</name>
        <dbReference type="ChEBI" id="CHEBI:58210"/>
    </ligand>
</feature>
<keyword evidence="2" id="KW-0288">FMN</keyword>
<keyword evidence="2" id="KW-0002">3D-structure</keyword>
<keyword evidence="2" id="KW-0547">Nucleotide-binding</keyword>
<accession>A0ACD6B9Y1</accession>
<protein>
    <submittedName>
        <fullName evidence="1">NADPH dehydrogenase</fullName>
        <ecNumber evidence="1">1.6.99.1</ecNumber>
    </submittedName>
</protein>
<dbReference type="EC" id="1.6.99.1" evidence="1"/>